<keyword evidence="3" id="KW-1185">Reference proteome</keyword>
<dbReference type="SUPFAM" id="SSF51905">
    <property type="entry name" value="FAD/NAD(P)-binding domain"/>
    <property type="match status" value="2"/>
</dbReference>
<sequence>MAEPHDVVVIGAGQAGLATAYYLRRAGVDFILLDASDEAGGAWRHGWDSLTLFSPASYSSLPGWMMPSSSPTRYPGRDDVVDYLARYEKRYGFRIERPVTVCDVRETPDGLEVCADGETHHAKVVVSATGTWSAPYVPVYEGQGLFEGIQLHSAHYRSASDLVGKSVIVVGGGNSGAQIAAEVSEVAKLIWVTPQLPVFLPDDVDGRVLFERANARVLGNDGASVGSLGDIVMVPPVKKARDEGRLQSVRPFATIGKNSVVWEDGSSTAAHAIIWCTGFRPALGHLQGLGVLDEDGRVANENGRSLKQPRLWLAGYGNWTGAASATLLGAGRMARDVVPSIVDFLAARGER</sequence>
<keyword evidence="1" id="KW-0560">Oxidoreductase</keyword>
<dbReference type="OrthoDB" id="9773233at2"/>
<dbReference type="InterPro" id="IPR036188">
    <property type="entry name" value="FAD/NAD-bd_sf"/>
</dbReference>
<dbReference type="Gene3D" id="3.50.50.60">
    <property type="entry name" value="FAD/NAD(P)-binding domain"/>
    <property type="match status" value="1"/>
</dbReference>
<dbReference type="NCBIfam" id="NF040505">
    <property type="entry name" value="ArsO_flavin_mono"/>
    <property type="match status" value="1"/>
</dbReference>
<dbReference type="EMBL" id="JOKJ01000002">
    <property type="protein sequence ID" value="KEQ10610.1"/>
    <property type="molecule type" value="Genomic_DNA"/>
</dbReference>
<dbReference type="AlphaFoldDB" id="A0A922P5Q7"/>
<organism evidence="2 3">
    <name type="scientific">Pseudorhizobium pelagicum</name>
    <dbReference type="NCBI Taxonomy" id="1509405"/>
    <lineage>
        <taxon>Bacteria</taxon>
        <taxon>Pseudomonadati</taxon>
        <taxon>Pseudomonadota</taxon>
        <taxon>Alphaproteobacteria</taxon>
        <taxon>Hyphomicrobiales</taxon>
        <taxon>Rhizobiaceae</taxon>
        <taxon>Rhizobium/Agrobacterium group</taxon>
        <taxon>Pseudorhizobium</taxon>
    </lineage>
</organism>
<accession>A0A922P5Q7</accession>
<proteinExistence type="predicted"/>
<evidence type="ECO:0000313" key="3">
    <source>
        <dbReference type="Proteomes" id="UP000052167"/>
    </source>
</evidence>
<dbReference type="InterPro" id="IPR050982">
    <property type="entry name" value="Auxin_biosynth/cation_transpt"/>
</dbReference>
<reference evidence="2 3" key="1">
    <citation type="submission" date="2014-06" db="EMBL/GenBank/DDBJ databases">
        <title>Rhizobium pelagicum/R2-400B4.</title>
        <authorList>
            <person name="Kimes N.E."/>
            <person name="Lopez-Perez M."/>
        </authorList>
    </citation>
    <scope>NUCLEOTIDE SEQUENCE [LARGE SCALE GENOMIC DNA]</scope>
    <source>
        <strain evidence="2 3">R2-400B4</strain>
    </source>
</reference>
<dbReference type="Pfam" id="PF13738">
    <property type="entry name" value="Pyr_redox_3"/>
    <property type="match status" value="1"/>
</dbReference>
<dbReference type="PRINTS" id="PR00469">
    <property type="entry name" value="PNDRDTASEII"/>
</dbReference>
<dbReference type="GO" id="GO:0004497">
    <property type="term" value="F:monooxygenase activity"/>
    <property type="evidence" value="ECO:0007669"/>
    <property type="project" value="TreeGrafter"/>
</dbReference>
<evidence type="ECO:0000256" key="1">
    <source>
        <dbReference type="ARBA" id="ARBA00023002"/>
    </source>
</evidence>
<gene>
    <name evidence="2" type="ORF">GV68_10130</name>
</gene>
<dbReference type="PRINTS" id="PR00368">
    <property type="entry name" value="FADPNR"/>
</dbReference>
<evidence type="ECO:0000313" key="2">
    <source>
        <dbReference type="EMBL" id="KEQ10610.1"/>
    </source>
</evidence>
<dbReference type="RefSeq" id="WP_037163581.1">
    <property type="nucleotide sequence ID" value="NZ_CAJXID010000038.1"/>
</dbReference>
<protein>
    <submittedName>
        <fullName evidence="2">Pyridine nucleotide-disulfide oxidoreductase</fullName>
    </submittedName>
</protein>
<dbReference type="PANTHER" id="PTHR43539:SF78">
    <property type="entry name" value="FLAVIN-CONTAINING MONOOXYGENASE"/>
    <property type="match status" value="1"/>
</dbReference>
<dbReference type="PANTHER" id="PTHR43539">
    <property type="entry name" value="FLAVIN-BINDING MONOOXYGENASE-LIKE PROTEIN (AFU_ORTHOLOGUE AFUA_4G09220)"/>
    <property type="match status" value="1"/>
</dbReference>
<dbReference type="Proteomes" id="UP000052167">
    <property type="component" value="Unassembled WGS sequence"/>
</dbReference>
<dbReference type="GO" id="GO:0050660">
    <property type="term" value="F:flavin adenine dinucleotide binding"/>
    <property type="evidence" value="ECO:0007669"/>
    <property type="project" value="TreeGrafter"/>
</dbReference>
<name>A0A922P5Q7_9HYPH</name>
<comment type="caution">
    <text evidence="2">The sequence shown here is derived from an EMBL/GenBank/DDBJ whole genome shotgun (WGS) entry which is preliminary data.</text>
</comment>